<keyword evidence="2" id="KW-0747">Spliceosome</keyword>
<feature type="region of interest" description="Disordered" evidence="3">
    <location>
        <begin position="83"/>
        <end position="181"/>
    </location>
</feature>
<dbReference type="AlphaFoldDB" id="A0AAN8E4X3"/>
<proteinExistence type="inferred from homology"/>
<evidence type="ECO:0000256" key="2">
    <source>
        <dbReference type="ARBA" id="ARBA00022728"/>
    </source>
</evidence>
<comment type="caution">
    <text evidence="4">The sequence shown here is derived from an EMBL/GenBank/DDBJ whole genome shotgun (WGS) entry which is preliminary data.</text>
</comment>
<feature type="compositionally biased region" description="Basic residues" evidence="3">
    <location>
        <begin position="94"/>
        <end position="107"/>
    </location>
</feature>
<dbReference type="GO" id="GO:0005730">
    <property type="term" value="C:nucleolus"/>
    <property type="evidence" value="ECO:0007669"/>
    <property type="project" value="TreeGrafter"/>
</dbReference>
<feature type="region of interest" description="Disordered" evidence="3">
    <location>
        <begin position="1"/>
        <end position="23"/>
    </location>
</feature>
<dbReference type="EMBL" id="JAULUE010000036">
    <property type="protein sequence ID" value="KAK5931665.1"/>
    <property type="molecule type" value="Genomic_DNA"/>
</dbReference>
<keyword evidence="2" id="KW-0507">mRNA processing</keyword>
<name>A0AAN8E4X3_9TELE</name>
<dbReference type="GO" id="GO:0019901">
    <property type="term" value="F:protein kinase binding"/>
    <property type="evidence" value="ECO:0007669"/>
    <property type="project" value="TreeGrafter"/>
</dbReference>
<evidence type="ECO:0000313" key="4">
    <source>
        <dbReference type="EMBL" id="KAK5931665.1"/>
    </source>
</evidence>
<dbReference type="PANTHER" id="PTHR13507">
    <property type="entry name" value="PRKR-INTERACTING PROTEIN 1"/>
    <property type="match status" value="1"/>
</dbReference>
<dbReference type="PANTHER" id="PTHR13507:SF0">
    <property type="entry name" value="PRKR-INTERACTING PROTEIN 1"/>
    <property type="match status" value="1"/>
</dbReference>
<comment type="similarity">
    <text evidence="1">Belongs to the PRKRIP1 family.</text>
</comment>
<dbReference type="GO" id="GO:0004860">
    <property type="term" value="F:protein kinase inhibitor activity"/>
    <property type="evidence" value="ECO:0007669"/>
    <property type="project" value="TreeGrafter"/>
</dbReference>
<dbReference type="InterPro" id="IPR009548">
    <property type="entry name" value="Prkrip1"/>
</dbReference>
<keyword evidence="2" id="KW-0508">mRNA splicing</keyword>
<evidence type="ECO:0000256" key="3">
    <source>
        <dbReference type="SAM" id="MobiDB-lite"/>
    </source>
</evidence>
<reference evidence="4 5" key="1">
    <citation type="journal article" date="2023" name="Mol. Biol. Evol.">
        <title>Genomics of Secondarily Temperate Adaptation in the Only Non-Antarctic Icefish.</title>
        <authorList>
            <person name="Rivera-Colon A.G."/>
            <person name="Rayamajhi N."/>
            <person name="Minhas B.F."/>
            <person name="Madrigal G."/>
            <person name="Bilyk K.T."/>
            <person name="Yoon V."/>
            <person name="Hune M."/>
            <person name="Gregory S."/>
            <person name="Cheng C.H.C."/>
            <person name="Catchen J.M."/>
        </authorList>
    </citation>
    <scope>NUCLEOTIDE SEQUENCE [LARGE SCALE GENOMIC DNA]</scope>
    <source>
        <strain evidence="4">JC2023a</strain>
    </source>
</reference>
<sequence length="181" mass="20789">MVAHTQKNNKPRKPGGKESQPLIIAKTPEFVQDVMGSGTGAGSGEFHVFRRLRRGEYQGRDFLDRMLEKVNEDIECLGEVQLSKRAAGDGAAGRGRKRKRLRRKMRMAKIAEKVRQERERVREQNQQERMERKNQIPKRKKGKLPSDYTPPPLRKQCCTRGSRNLVGKPRFPRHCASRGEG</sequence>
<protein>
    <submittedName>
        <fullName evidence="4">Uncharacterized protein</fullName>
    </submittedName>
</protein>
<organism evidence="4 5">
    <name type="scientific">Champsocephalus esox</name>
    <name type="common">pike icefish</name>
    <dbReference type="NCBI Taxonomy" id="159716"/>
    <lineage>
        <taxon>Eukaryota</taxon>
        <taxon>Metazoa</taxon>
        <taxon>Chordata</taxon>
        <taxon>Craniata</taxon>
        <taxon>Vertebrata</taxon>
        <taxon>Euteleostomi</taxon>
        <taxon>Actinopterygii</taxon>
        <taxon>Neopterygii</taxon>
        <taxon>Teleostei</taxon>
        <taxon>Neoteleostei</taxon>
        <taxon>Acanthomorphata</taxon>
        <taxon>Eupercaria</taxon>
        <taxon>Perciformes</taxon>
        <taxon>Notothenioidei</taxon>
        <taxon>Channichthyidae</taxon>
        <taxon>Champsocephalus</taxon>
    </lineage>
</organism>
<dbReference type="Pfam" id="PF06658">
    <property type="entry name" value="DUF1168"/>
    <property type="match status" value="1"/>
</dbReference>
<keyword evidence="5" id="KW-1185">Reference proteome</keyword>
<gene>
    <name evidence="4" type="ORF">CesoFtcFv8_000066</name>
</gene>
<feature type="compositionally biased region" description="Basic and acidic residues" evidence="3">
    <location>
        <begin position="109"/>
        <end position="134"/>
    </location>
</feature>
<evidence type="ECO:0000256" key="1">
    <source>
        <dbReference type="ARBA" id="ARBA00010717"/>
    </source>
</evidence>
<feature type="compositionally biased region" description="Basic residues" evidence="3">
    <location>
        <begin position="170"/>
        <end position="181"/>
    </location>
</feature>
<dbReference type="Proteomes" id="UP001335648">
    <property type="component" value="Unassembled WGS sequence"/>
</dbReference>
<accession>A0AAN8E4X3</accession>
<evidence type="ECO:0000313" key="5">
    <source>
        <dbReference type="Proteomes" id="UP001335648"/>
    </source>
</evidence>
<dbReference type="GO" id="GO:0003725">
    <property type="term" value="F:double-stranded RNA binding"/>
    <property type="evidence" value="ECO:0007669"/>
    <property type="project" value="InterPro"/>
</dbReference>